<dbReference type="EMBL" id="AQPH01000010">
    <property type="protein sequence ID" value="EPY02686.1"/>
    <property type="molecule type" value="Genomic_DNA"/>
</dbReference>
<gene>
    <name evidence="2" type="ORF">K678_04417</name>
</gene>
<feature type="compositionally biased region" description="Polar residues" evidence="1">
    <location>
        <begin position="21"/>
        <end position="35"/>
    </location>
</feature>
<evidence type="ECO:0000256" key="1">
    <source>
        <dbReference type="SAM" id="MobiDB-lite"/>
    </source>
</evidence>
<dbReference type="OrthoDB" id="7360102at2"/>
<dbReference type="eggNOG" id="ENOG502ZCPX">
    <property type="taxonomic scope" value="Bacteria"/>
</dbReference>
<proteinExistence type="predicted"/>
<name>S9TK85_MAGFU</name>
<organism evidence="2 3">
    <name type="scientific">Magnetospirillum fulvum MGU-K5</name>
    <dbReference type="NCBI Taxonomy" id="1316936"/>
    <lineage>
        <taxon>Bacteria</taxon>
        <taxon>Pseudomonadati</taxon>
        <taxon>Pseudomonadota</taxon>
        <taxon>Alphaproteobacteria</taxon>
        <taxon>Rhodospirillales</taxon>
        <taxon>Rhodospirillaceae</taxon>
        <taxon>Magnetospirillum</taxon>
    </lineage>
</organism>
<sequence>MQSVSSIPSHLLLNRKDEPSSHSSNSEKTGPSSAFATYAFGPLDTSDGKSVTDGKAVTGTNSIAAATGGSIGWLTQMTAQQKMG</sequence>
<protein>
    <submittedName>
        <fullName evidence="2">Uncharacterized protein</fullName>
    </submittedName>
</protein>
<evidence type="ECO:0000313" key="3">
    <source>
        <dbReference type="Proteomes" id="UP000015350"/>
    </source>
</evidence>
<dbReference type="RefSeq" id="WP_021131251.1">
    <property type="nucleotide sequence ID" value="NZ_AQPH01000010.1"/>
</dbReference>
<evidence type="ECO:0000313" key="2">
    <source>
        <dbReference type="EMBL" id="EPY02686.1"/>
    </source>
</evidence>
<dbReference type="Proteomes" id="UP000015350">
    <property type="component" value="Unassembled WGS sequence"/>
</dbReference>
<dbReference type="AlphaFoldDB" id="S9TK85"/>
<reference evidence="2 3" key="1">
    <citation type="submission" date="2013-04" db="EMBL/GenBank/DDBJ databases">
        <authorList>
            <person name="Kuznetsov B."/>
            <person name="Ivanovsky R."/>
        </authorList>
    </citation>
    <scope>NUCLEOTIDE SEQUENCE [LARGE SCALE GENOMIC DNA]</scope>
    <source>
        <strain evidence="2 3">MGU-K5</strain>
    </source>
</reference>
<dbReference type="STRING" id="1316936.K678_04417"/>
<comment type="caution">
    <text evidence="2">The sequence shown here is derived from an EMBL/GenBank/DDBJ whole genome shotgun (WGS) entry which is preliminary data.</text>
</comment>
<feature type="region of interest" description="Disordered" evidence="1">
    <location>
        <begin position="1"/>
        <end position="39"/>
    </location>
</feature>
<accession>S9TK85</accession>